<keyword evidence="1" id="KW-1133">Transmembrane helix</keyword>
<sequence>MNTPLKIILWTIVVVVVIFAFIASNLPYFVDAAPSFLRVLATGIWYIFVPVQGAFLPSVLYKSNNKKLLIVTGLALVLRPIFQYFYNPLVPINQLANFIFPENLSRFYHVIFSYIVAVLTVGYFSTLLNRLLD</sequence>
<dbReference type="AlphaFoldDB" id="A0A1I1NWV8"/>
<organism evidence="2 3">
    <name type="scientific">Flexibacter flexilis DSM 6793</name>
    <dbReference type="NCBI Taxonomy" id="927664"/>
    <lineage>
        <taxon>Bacteria</taxon>
        <taxon>Pseudomonadati</taxon>
        <taxon>Bacteroidota</taxon>
        <taxon>Cytophagia</taxon>
        <taxon>Cytophagales</taxon>
        <taxon>Flexibacteraceae</taxon>
        <taxon>Flexibacter</taxon>
    </lineage>
</organism>
<keyword evidence="1" id="KW-0472">Membrane</keyword>
<evidence type="ECO:0000313" key="3">
    <source>
        <dbReference type="Proteomes" id="UP000199514"/>
    </source>
</evidence>
<keyword evidence="3" id="KW-1185">Reference proteome</keyword>
<feature type="transmembrane region" description="Helical" evidence="1">
    <location>
        <begin position="7"/>
        <end position="30"/>
    </location>
</feature>
<accession>A0A1I1NWV8</accession>
<name>A0A1I1NWV8_9BACT</name>
<dbReference type="EMBL" id="FOLE01000023">
    <property type="protein sequence ID" value="SFD02079.1"/>
    <property type="molecule type" value="Genomic_DNA"/>
</dbReference>
<protein>
    <submittedName>
        <fullName evidence="2">Uncharacterized protein</fullName>
    </submittedName>
</protein>
<reference evidence="2 3" key="1">
    <citation type="submission" date="2016-10" db="EMBL/GenBank/DDBJ databases">
        <authorList>
            <person name="de Groot N.N."/>
        </authorList>
    </citation>
    <scope>NUCLEOTIDE SEQUENCE [LARGE SCALE GENOMIC DNA]</scope>
    <source>
        <strain evidence="2 3">DSM 6793</strain>
    </source>
</reference>
<dbReference type="RefSeq" id="WP_091516968.1">
    <property type="nucleotide sequence ID" value="NZ_FOLE01000023.1"/>
</dbReference>
<feature type="transmembrane region" description="Helical" evidence="1">
    <location>
        <begin position="106"/>
        <end position="128"/>
    </location>
</feature>
<gene>
    <name evidence="2" type="ORF">SAMN05421780_1233</name>
</gene>
<feature type="transmembrane region" description="Helical" evidence="1">
    <location>
        <begin position="68"/>
        <end position="86"/>
    </location>
</feature>
<feature type="transmembrane region" description="Helical" evidence="1">
    <location>
        <begin position="36"/>
        <end position="56"/>
    </location>
</feature>
<evidence type="ECO:0000313" key="2">
    <source>
        <dbReference type="EMBL" id="SFD02079.1"/>
    </source>
</evidence>
<dbReference type="Proteomes" id="UP000199514">
    <property type="component" value="Unassembled WGS sequence"/>
</dbReference>
<evidence type="ECO:0000256" key="1">
    <source>
        <dbReference type="SAM" id="Phobius"/>
    </source>
</evidence>
<proteinExistence type="predicted"/>
<keyword evidence="1" id="KW-0812">Transmembrane</keyword>